<organism evidence="1 2">
    <name type="scientific">Mytilus coruscus</name>
    <name type="common">Sea mussel</name>
    <dbReference type="NCBI Taxonomy" id="42192"/>
    <lineage>
        <taxon>Eukaryota</taxon>
        <taxon>Metazoa</taxon>
        <taxon>Spiralia</taxon>
        <taxon>Lophotrochozoa</taxon>
        <taxon>Mollusca</taxon>
        <taxon>Bivalvia</taxon>
        <taxon>Autobranchia</taxon>
        <taxon>Pteriomorphia</taxon>
        <taxon>Mytilida</taxon>
        <taxon>Mytiloidea</taxon>
        <taxon>Mytilidae</taxon>
        <taxon>Mytilinae</taxon>
        <taxon>Mytilus</taxon>
    </lineage>
</organism>
<proteinExistence type="predicted"/>
<dbReference type="AlphaFoldDB" id="A0A6J8EA64"/>
<protein>
    <recommendedName>
        <fullName evidence="3">B box-type domain-containing protein</fullName>
    </recommendedName>
</protein>
<accession>A0A6J8EA64</accession>
<evidence type="ECO:0000313" key="2">
    <source>
        <dbReference type="Proteomes" id="UP000507470"/>
    </source>
</evidence>
<name>A0A6J8EA64_MYTCO</name>
<keyword evidence="2" id="KW-1185">Reference proteome</keyword>
<gene>
    <name evidence="1" type="ORF">MCOR_49652</name>
</gene>
<reference evidence="1 2" key="1">
    <citation type="submission" date="2020-06" db="EMBL/GenBank/DDBJ databases">
        <authorList>
            <person name="Li R."/>
            <person name="Bekaert M."/>
        </authorList>
    </citation>
    <scope>NUCLEOTIDE SEQUENCE [LARGE SCALE GENOMIC DNA]</scope>
    <source>
        <strain evidence="2">wild</strain>
    </source>
</reference>
<dbReference type="Proteomes" id="UP000507470">
    <property type="component" value="Unassembled WGS sequence"/>
</dbReference>
<evidence type="ECO:0000313" key="1">
    <source>
        <dbReference type="EMBL" id="CAC5417098.1"/>
    </source>
</evidence>
<sequence>MDLDKLCEACNRVADKSKGDKWCQECRELCLSCEIEHRTNKLKLNHQIQESTPLPNKQVPVSFFNDNEFLIRDDGEESVRCLSRTEPGELVLGDENKNKIGEVLRFYNASTTEGDYINDCLVDNDGSIFVLFYDSGAVQQLRSEGLLLNDDVLDDNSKGSMQMCFNED</sequence>
<evidence type="ECO:0008006" key="3">
    <source>
        <dbReference type="Google" id="ProtNLM"/>
    </source>
</evidence>
<dbReference type="EMBL" id="CACVKT020008728">
    <property type="protein sequence ID" value="CAC5417098.1"/>
    <property type="molecule type" value="Genomic_DNA"/>
</dbReference>